<reference evidence="3" key="1">
    <citation type="submission" date="2021-04" db="EMBL/GenBank/DDBJ databases">
        <authorList>
            <person name="Yoon J."/>
        </authorList>
    </citation>
    <scope>NUCLEOTIDE SEQUENCE</scope>
    <source>
        <strain evidence="3">KMU-90</strain>
    </source>
</reference>
<dbReference type="AlphaFoldDB" id="A0A8J7WBV7"/>
<feature type="domain" description="LpxI N-terminal" evidence="2">
    <location>
        <begin position="2"/>
        <end position="125"/>
    </location>
</feature>
<dbReference type="Proteomes" id="UP000681356">
    <property type="component" value="Unassembled WGS sequence"/>
</dbReference>
<evidence type="ECO:0000259" key="2">
    <source>
        <dbReference type="Pfam" id="PF17930"/>
    </source>
</evidence>
<proteinExistence type="predicted"/>
<dbReference type="InterPro" id="IPR010415">
    <property type="entry name" value="LpxI_C"/>
</dbReference>
<dbReference type="EC" id="3.6.1.54" evidence="3"/>
<dbReference type="InterPro" id="IPR053174">
    <property type="entry name" value="LpxI"/>
</dbReference>
<dbReference type="GO" id="GO:0016787">
    <property type="term" value="F:hydrolase activity"/>
    <property type="evidence" value="ECO:0007669"/>
    <property type="project" value="UniProtKB-KW"/>
</dbReference>
<comment type="caution">
    <text evidence="3">The sequence shown here is derived from an EMBL/GenBank/DDBJ whole genome shotgun (WGS) entry which is preliminary data.</text>
</comment>
<dbReference type="Gene3D" id="3.40.140.80">
    <property type="match status" value="1"/>
</dbReference>
<dbReference type="InterPro" id="IPR043167">
    <property type="entry name" value="LpxI_C_sf"/>
</dbReference>
<dbReference type="Pfam" id="PF17930">
    <property type="entry name" value="LpxI_N"/>
    <property type="match status" value="1"/>
</dbReference>
<keyword evidence="4" id="KW-1185">Reference proteome</keyword>
<evidence type="ECO:0000313" key="3">
    <source>
        <dbReference type="EMBL" id="MBS0122856.1"/>
    </source>
</evidence>
<dbReference type="Gene3D" id="3.40.50.20">
    <property type="match status" value="1"/>
</dbReference>
<accession>A0A8J7WBV7</accession>
<sequence length="292" mass="30345">MLALICGAGDLPRAIADALPESPVICALHGFEPEGLVPDIRFRLETLGSLLVWLKARGVDRVCFCGHIRRPDFDPAALDDATKPFVPRFLQALEMGDDGALRIVLELFAEAGFDVLAAQDAAPALLPPAGVPTRAKPVPEIATDAALGEATVAQMGALDQGQACVVRGGAVVAREQADGTDAMLRRLSPSADAGDAVGMLMDNAGALLGAAADWLSGIDGPGQGILFKAPKPQQDRRADLPVIGPDTVDTVARAGLSGIVIEAGGVMVLHRARVIAACDRAGLFLWIRERGA</sequence>
<keyword evidence="3" id="KW-0378">Hydrolase</keyword>
<evidence type="ECO:0000259" key="1">
    <source>
        <dbReference type="Pfam" id="PF06230"/>
    </source>
</evidence>
<dbReference type="PANTHER" id="PTHR39962">
    <property type="entry name" value="BLL4848 PROTEIN"/>
    <property type="match status" value="1"/>
</dbReference>
<gene>
    <name evidence="3" type="primary">lpxI</name>
    <name evidence="3" type="ORF">KB874_01825</name>
</gene>
<dbReference type="Pfam" id="PF06230">
    <property type="entry name" value="LpxI_C"/>
    <property type="match status" value="1"/>
</dbReference>
<evidence type="ECO:0000313" key="4">
    <source>
        <dbReference type="Proteomes" id="UP000681356"/>
    </source>
</evidence>
<feature type="domain" description="LpxI C-terminal" evidence="1">
    <location>
        <begin position="128"/>
        <end position="286"/>
    </location>
</feature>
<dbReference type="PANTHER" id="PTHR39962:SF1">
    <property type="entry name" value="LPXI FAMILY PROTEIN"/>
    <property type="match status" value="1"/>
</dbReference>
<dbReference type="EMBL" id="JAGTUU010000001">
    <property type="protein sequence ID" value="MBS0122856.1"/>
    <property type="molecule type" value="Genomic_DNA"/>
</dbReference>
<dbReference type="RefSeq" id="WP_212534826.1">
    <property type="nucleotide sequence ID" value="NZ_JAGTUU010000001.1"/>
</dbReference>
<protein>
    <submittedName>
        <fullName evidence="3">UDP-2,3-diacylglucosamine diphosphatase LpxI</fullName>
        <ecNumber evidence="3">3.6.1.54</ecNumber>
    </submittedName>
</protein>
<name>A0A8J7WBV7_9RHOB</name>
<dbReference type="InterPro" id="IPR041255">
    <property type="entry name" value="LpxI_N"/>
</dbReference>
<organism evidence="3 4">
    <name type="scientific">Thetidibacter halocola</name>
    <dbReference type="NCBI Taxonomy" id="2827239"/>
    <lineage>
        <taxon>Bacteria</taxon>
        <taxon>Pseudomonadati</taxon>
        <taxon>Pseudomonadota</taxon>
        <taxon>Alphaproteobacteria</taxon>
        <taxon>Rhodobacterales</taxon>
        <taxon>Roseobacteraceae</taxon>
        <taxon>Thetidibacter</taxon>
    </lineage>
</organism>